<proteinExistence type="predicted"/>
<dbReference type="Proteomes" id="UP001180551">
    <property type="component" value="Unassembled WGS sequence"/>
</dbReference>
<dbReference type="InterPro" id="IPR032710">
    <property type="entry name" value="NTF2-like_dom_sf"/>
</dbReference>
<accession>A0ABU2SZM7</accession>
<dbReference type="EMBL" id="JAVRFE010000001">
    <property type="protein sequence ID" value="MDT0454451.1"/>
    <property type="molecule type" value="Genomic_DNA"/>
</dbReference>
<dbReference type="SUPFAM" id="SSF54427">
    <property type="entry name" value="NTF2-like"/>
    <property type="match status" value="1"/>
</dbReference>
<evidence type="ECO:0000313" key="2">
    <source>
        <dbReference type="EMBL" id="MDT0454451.1"/>
    </source>
</evidence>
<reference evidence="2" key="1">
    <citation type="submission" date="2024-05" db="EMBL/GenBank/DDBJ databases">
        <title>30 novel species of actinomycetes from the DSMZ collection.</title>
        <authorList>
            <person name="Nouioui I."/>
        </authorList>
    </citation>
    <scope>NUCLEOTIDE SEQUENCE</scope>
    <source>
        <strain evidence="2">DSM 41527</strain>
    </source>
</reference>
<keyword evidence="3" id="KW-1185">Reference proteome</keyword>
<name>A0ABU2SZM7_9ACTN</name>
<dbReference type="Gene3D" id="3.10.450.50">
    <property type="match status" value="1"/>
</dbReference>
<dbReference type="RefSeq" id="WP_311621869.1">
    <property type="nucleotide sequence ID" value="NZ_JAVRFE010000001.1"/>
</dbReference>
<sequence length="210" mass="22207">MHDNQPRTSTPDALPEVITRYLKAHRAHDTATAITAFTSEATVIDDGNTYEGTEAIGEWLDRSATEFNYTIHLTGAQQTDETRYIATHHLEGNSPEGPSICATSSHSATASSNASSSSPESPPMPHVAATREKPRSPRTAVPGTRLCTSARTPTADPAGSENPTSPGLLRREEHAVAQLDEPADQSWGLARCVDSRGGAPAVRGAPASAR</sequence>
<evidence type="ECO:0000313" key="3">
    <source>
        <dbReference type="Proteomes" id="UP001180551"/>
    </source>
</evidence>
<feature type="compositionally biased region" description="Low complexity" evidence="1">
    <location>
        <begin position="99"/>
        <end position="119"/>
    </location>
</feature>
<protein>
    <recommendedName>
        <fullName evidence="4">SnoaL-like domain-containing protein</fullName>
    </recommendedName>
</protein>
<evidence type="ECO:0008006" key="4">
    <source>
        <dbReference type="Google" id="ProtNLM"/>
    </source>
</evidence>
<organism evidence="2 3">
    <name type="scientific">Streptomyces mooreae</name>
    <dbReference type="NCBI Taxonomy" id="3075523"/>
    <lineage>
        <taxon>Bacteria</taxon>
        <taxon>Bacillati</taxon>
        <taxon>Actinomycetota</taxon>
        <taxon>Actinomycetes</taxon>
        <taxon>Kitasatosporales</taxon>
        <taxon>Streptomycetaceae</taxon>
        <taxon>Streptomyces</taxon>
    </lineage>
</organism>
<comment type="caution">
    <text evidence="2">The sequence shown here is derived from an EMBL/GenBank/DDBJ whole genome shotgun (WGS) entry which is preliminary data.</text>
</comment>
<feature type="region of interest" description="Disordered" evidence="1">
    <location>
        <begin position="89"/>
        <end position="187"/>
    </location>
</feature>
<evidence type="ECO:0000256" key="1">
    <source>
        <dbReference type="SAM" id="MobiDB-lite"/>
    </source>
</evidence>
<gene>
    <name evidence="2" type="ORF">RM550_01710</name>
</gene>